<keyword evidence="8 9" id="KW-0975">Bacterial flagellum</keyword>
<evidence type="ECO:0000256" key="4">
    <source>
        <dbReference type="ARBA" id="ARBA00022475"/>
    </source>
</evidence>
<evidence type="ECO:0000256" key="2">
    <source>
        <dbReference type="ARBA" id="ARBA00006156"/>
    </source>
</evidence>
<evidence type="ECO:0000256" key="5">
    <source>
        <dbReference type="ARBA" id="ARBA00022692"/>
    </source>
</evidence>
<dbReference type="NCBIfam" id="TIGR01402">
    <property type="entry name" value="fliQ"/>
    <property type="match status" value="1"/>
</dbReference>
<evidence type="ECO:0000313" key="11">
    <source>
        <dbReference type="Proteomes" id="UP000664417"/>
    </source>
</evidence>
<dbReference type="PIRSF" id="PIRSF004669">
    <property type="entry name" value="FliQ"/>
    <property type="match status" value="1"/>
</dbReference>
<proteinExistence type="inferred from homology"/>
<keyword evidence="7 9" id="KW-0472">Membrane</keyword>
<protein>
    <recommendedName>
        <fullName evidence="3 9">Flagellar biosynthetic protein FliQ</fullName>
    </recommendedName>
</protein>
<comment type="similarity">
    <text evidence="2 9">Belongs to the FliQ/MopD/SpaQ family.</text>
</comment>
<dbReference type="RefSeq" id="WP_207862906.1">
    <property type="nucleotide sequence ID" value="NZ_JAFREP010000046.1"/>
</dbReference>
<dbReference type="GO" id="GO:0044780">
    <property type="term" value="P:bacterial-type flagellum assembly"/>
    <property type="evidence" value="ECO:0007669"/>
    <property type="project" value="InterPro"/>
</dbReference>
<evidence type="ECO:0000256" key="8">
    <source>
        <dbReference type="ARBA" id="ARBA00023143"/>
    </source>
</evidence>
<dbReference type="Proteomes" id="UP000664417">
    <property type="component" value="Unassembled WGS sequence"/>
</dbReference>
<feature type="transmembrane region" description="Helical" evidence="9">
    <location>
        <begin position="12"/>
        <end position="39"/>
    </location>
</feature>
<accession>A0A8J7U7F1</accession>
<keyword evidence="4 9" id="KW-1003">Cell membrane</keyword>
<feature type="transmembrane region" description="Helical" evidence="9">
    <location>
        <begin position="51"/>
        <end position="70"/>
    </location>
</feature>
<sequence>MEETIILELAAAAIRTAFLVAAPALLLGLIVGVAISLFQAVTSIQDPTLSFIPKILAVMLVILVAFPWMISVMRDFTLELFTNLNYYVR</sequence>
<evidence type="ECO:0000256" key="3">
    <source>
        <dbReference type="ARBA" id="ARBA00021718"/>
    </source>
</evidence>
<keyword evidence="10" id="KW-0969">Cilium</keyword>
<comment type="caution">
    <text evidence="10">The sequence shown here is derived from an EMBL/GenBank/DDBJ whole genome shotgun (WGS) entry which is preliminary data.</text>
</comment>
<organism evidence="10 11">
    <name type="scientific">Acanthopleuribacter pedis</name>
    <dbReference type="NCBI Taxonomy" id="442870"/>
    <lineage>
        <taxon>Bacteria</taxon>
        <taxon>Pseudomonadati</taxon>
        <taxon>Acidobacteriota</taxon>
        <taxon>Holophagae</taxon>
        <taxon>Acanthopleuribacterales</taxon>
        <taxon>Acanthopleuribacteraceae</taxon>
        <taxon>Acanthopleuribacter</taxon>
    </lineage>
</organism>
<keyword evidence="5 9" id="KW-0812">Transmembrane</keyword>
<evidence type="ECO:0000313" key="10">
    <source>
        <dbReference type="EMBL" id="MBO1322934.1"/>
    </source>
</evidence>
<reference evidence="10" key="1">
    <citation type="submission" date="2021-03" db="EMBL/GenBank/DDBJ databases">
        <authorList>
            <person name="Wang G."/>
        </authorList>
    </citation>
    <scope>NUCLEOTIDE SEQUENCE</scope>
    <source>
        <strain evidence="10">KCTC 12899</strain>
    </source>
</reference>
<keyword evidence="11" id="KW-1185">Reference proteome</keyword>
<gene>
    <name evidence="9 10" type="primary">fliQ</name>
    <name evidence="10" type="ORF">J3U88_31000</name>
</gene>
<evidence type="ECO:0000256" key="6">
    <source>
        <dbReference type="ARBA" id="ARBA00022989"/>
    </source>
</evidence>
<dbReference type="Pfam" id="PF01313">
    <property type="entry name" value="Bac_export_3"/>
    <property type="match status" value="1"/>
</dbReference>
<dbReference type="GO" id="GO:0009425">
    <property type="term" value="C:bacterial-type flagellum basal body"/>
    <property type="evidence" value="ECO:0007669"/>
    <property type="project" value="UniProtKB-SubCell"/>
</dbReference>
<dbReference type="PRINTS" id="PR00952">
    <property type="entry name" value="TYPE3IMQPROT"/>
</dbReference>
<dbReference type="InterPro" id="IPR002191">
    <property type="entry name" value="Bac_export_3"/>
</dbReference>
<keyword evidence="10" id="KW-0966">Cell projection</keyword>
<dbReference type="GO" id="GO:0009306">
    <property type="term" value="P:protein secretion"/>
    <property type="evidence" value="ECO:0007669"/>
    <property type="project" value="InterPro"/>
</dbReference>
<keyword evidence="10" id="KW-0282">Flagellum</keyword>
<dbReference type="AlphaFoldDB" id="A0A8J7U7F1"/>
<dbReference type="EMBL" id="JAFREP010000046">
    <property type="protein sequence ID" value="MBO1322934.1"/>
    <property type="molecule type" value="Genomic_DNA"/>
</dbReference>
<keyword evidence="6 9" id="KW-1133">Transmembrane helix</keyword>
<evidence type="ECO:0000256" key="9">
    <source>
        <dbReference type="RuleBase" id="RU364090"/>
    </source>
</evidence>
<name>A0A8J7U7F1_9BACT</name>
<comment type="subcellular location">
    <subcellularLocation>
        <location evidence="1 9">Cell membrane</location>
        <topology evidence="1">Multi-pass membrane protein</topology>
    </subcellularLocation>
    <subcellularLocation>
        <location evidence="9">Bacterial flagellum basal body</location>
    </subcellularLocation>
</comment>
<evidence type="ECO:0000256" key="7">
    <source>
        <dbReference type="ARBA" id="ARBA00023136"/>
    </source>
</evidence>
<dbReference type="InterPro" id="IPR006305">
    <property type="entry name" value="FliQ"/>
</dbReference>
<dbReference type="GO" id="GO:0005886">
    <property type="term" value="C:plasma membrane"/>
    <property type="evidence" value="ECO:0007669"/>
    <property type="project" value="UniProtKB-SubCell"/>
</dbReference>
<dbReference type="PANTHER" id="PTHR34040:SF2">
    <property type="entry name" value="FLAGELLAR BIOSYNTHETIC PROTEIN FLIQ"/>
    <property type="match status" value="1"/>
</dbReference>
<evidence type="ECO:0000256" key="1">
    <source>
        <dbReference type="ARBA" id="ARBA00004651"/>
    </source>
</evidence>
<comment type="function">
    <text evidence="9">Role in flagellar biosynthesis.</text>
</comment>
<dbReference type="PANTHER" id="PTHR34040">
    <property type="entry name" value="FLAGELLAR BIOSYNTHETIC PROTEIN FLIQ"/>
    <property type="match status" value="1"/>
</dbReference>